<gene>
    <name evidence="1" type="ORF">TSPI_07894</name>
</gene>
<organism evidence="1 2">
    <name type="scientific">Trichinella spiralis</name>
    <name type="common">Trichina worm</name>
    <dbReference type="NCBI Taxonomy" id="6334"/>
    <lineage>
        <taxon>Eukaryota</taxon>
        <taxon>Metazoa</taxon>
        <taxon>Ecdysozoa</taxon>
        <taxon>Nematoda</taxon>
        <taxon>Enoplea</taxon>
        <taxon>Dorylaimia</taxon>
        <taxon>Trichinellida</taxon>
        <taxon>Trichinellidae</taxon>
        <taxon>Trichinella</taxon>
    </lineage>
</organism>
<comment type="caution">
    <text evidence="1">The sequence shown here is derived from an EMBL/GenBank/DDBJ whole genome shotgun (WGS) entry which is preliminary data.</text>
</comment>
<evidence type="ECO:0000313" key="2">
    <source>
        <dbReference type="Proteomes" id="UP001558632"/>
    </source>
</evidence>
<accession>A0ABR3KWN9</accession>
<protein>
    <submittedName>
        <fullName evidence="1">Phosphoglucosamine mutase</fullName>
    </submittedName>
</protein>
<reference evidence="1 2" key="1">
    <citation type="submission" date="2024-07" db="EMBL/GenBank/DDBJ databases">
        <title>Enhanced genomic and transcriptomic resources for Trichinella pseudospiralis and T. spiralis underpin the discovery of pronounced molecular differences between stages and species.</title>
        <authorList>
            <person name="Pasi K.K."/>
            <person name="La Rosa G."/>
            <person name="Gomez-Morales M.A."/>
            <person name="Tosini F."/>
            <person name="Sumanam S."/>
            <person name="Young N.D."/>
            <person name="Chang B.C."/>
            <person name="Robin G.B."/>
        </authorList>
    </citation>
    <scope>NUCLEOTIDE SEQUENCE [LARGE SCALE GENOMIC DNA]</scope>
    <source>
        <strain evidence="1">ISS534</strain>
    </source>
</reference>
<dbReference type="Proteomes" id="UP001558632">
    <property type="component" value="Unassembled WGS sequence"/>
</dbReference>
<name>A0ABR3KWN9_TRISP</name>
<sequence>MFCYDSYRERIIHSEPPNSYPKPDRVNASWQKVAFDSWSEHVSPNDGKLTIFVVLPEAKLFCSLDCCPSGALSTIFPLFKTNKEIVVYNYISCNAISAYVIIIEPFSNSCRSGQHGMQCIIHINKICFHTNRALRQLKAKACHQLMLRQSEADQYV</sequence>
<proteinExistence type="predicted"/>
<dbReference type="EMBL" id="JBEUSY010000120">
    <property type="protein sequence ID" value="KAL1245060.1"/>
    <property type="molecule type" value="Genomic_DNA"/>
</dbReference>
<evidence type="ECO:0000313" key="1">
    <source>
        <dbReference type="EMBL" id="KAL1245060.1"/>
    </source>
</evidence>
<keyword evidence="2" id="KW-1185">Reference proteome</keyword>